<protein>
    <submittedName>
        <fullName evidence="1">Uncharacterized protein</fullName>
    </submittedName>
</protein>
<gene>
    <name evidence="1" type="ORF">CJ240_05775</name>
</gene>
<comment type="caution">
    <text evidence="1">The sequence shown here is derived from an EMBL/GenBank/DDBJ whole genome shotgun (WGS) entry which is preliminary data.</text>
</comment>
<evidence type="ECO:0000313" key="2">
    <source>
        <dbReference type="Proteomes" id="UP000243201"/>
    </source>
</evidence>
<name>A0ABX4UNJ0_9ACTO</name>
<accession>A0ABX4UNJ0</accession>
<dbReference type="EMBL" id="PNGC01000002">
    <property type="protein sequence ID" value="PMB89274.1"/>
    <property type="molecule type" value="Genomic_DNA"/>
</dbReference>
<evidence type="ECO:0000313" key="1">
    <source>
        <dbReference type="EMBL" id="PMB89274.1"/>
    </source>
</evidence>
<dbReference type="Proteomes" id="UP000243201">
    <property type="component" value="Unassembled WGS sequence"/>
</dbReference>
<sequence length="133" mass="14353">MFTTLENLRAAYPGQFDDDQAQNLLTLSELLVADYLTGTNFDPANPKHEQAAARAVQQQCHVWRAASINPETNGLTQDKTLIASTSLATGSVTFSDTQQVQANREKTATTLSDIAALILKQAGIKPLPVRVIG</sequence>
<organism evidence="1 2">
    <name type="scientific">Varibaculum cambriense</name>
    <dbReference type="NCBI Taxonomy" id="184870"/>
    <lineage>
        <taxon>Bacteria</taxon>
        <taxon>Bacillati</taxon>
        <taxon>Actinomycetota</taxon>
        <taxon>Actinomycetes</taxon>
        <taxon>Actinomycetales</taxon>
        <taxon>Actinomycetaceae</taxon>
        <taxon>Varibaculum</taxon>
    </lineage>
</organism>
<reference evidence="1 2" key="1">
    <citation type="submission" date="2017-09" db="EMBL/GenBank/DDBJ databases">
        <title>Bacterial strain isolated from the female urinary microbiota.</title>
        <authorList>
            <person name="Thomas-White K."/>
            <person name="Kumar N."/>
            <person name="Forster S."/>
            <person name="Putonti C."/>
            <person name="Lawley T."/>
            <person name="Wolfe A.J."/>
        </authorList>
    </citation>
    <scope>NUCLEOTIDE SEQUENCE [LARGE SCALE GENOMIC DNA]</scope>
    <source>
        <strain evidence="1 2">UMB0744</strain>
    </source>
</reference>
<dbReference type="RefSeq" id="WP_102184320.1">
    <property type="nucleotide sequence ID" value="NZ_PNGC01000002.1"/>
</dbReference>
<proteinExistence type="predicted"/>
<keyword evidence="2" id="KW-1185">Reference proteome</keyword>